<sequence length="144" mass="15903">MAMLARTALTATTRVRAAPAVSMAVRAMSTATVNQLNGVSPAILMMITPVSTPAPSVIDPFVRSPFVFETNSSLQITQMPEISNTAIECPTNSLNEPLLAVKRTYQPSVLRRKRKHGFRSRRLTIGGRKVLNRRHSKGRWRMSA</sequence>
<dbReference type="AlphaFoldDB" id="A0A8K1CJA7"/>
<dbReference type="OrthoDB" id="431691at2759"/>
<evidence type="ECO:0000256" key="3">
    <source>
        <dbReference type="ARBA" id="ARBA00023274"/>
    </source>
</evidence>
<keyword evidence="3" id="KW-0687">Ribonucleoprotein</keyword>
<dbReference type="EMBL" id="SPLM01000042">
    <property type="protein sequence ID" value="TMW63963.1"/>
    <property type="molecule type" value="Genomic_DNA"/>
</dbReference>
<comment type="caution">
    <text evidence="5">The sequence shown here is derived from an EMBL/GenBank/DDBJ whole genome shotgun (WGS) entry which is preliminary data.</text>
</comment>
<evidence type="ECO:0000256" key="2">
    <source>
        <dbReference type="ARBA" id="ARBA00022980"/>
    </source>
</evidence>
<keyword evidence="2" id="KW-0689">Ribosomal protein</keyword>
<dbReference type="Gene3D" id="1.10.287.3980">
    <property type="match status" value="1"/>
</dbReference>
<dbReference type="InterPro" id="IPR000271">
    <property type="entry name" value="Ribosomal_bL34"/>
</dbReference>
<proteinExistence type="inferred from homology"/>
<dbReference type="PROSITE" id="PS00784">
    <property type="entry name" value="RIBOSOMAL_L34"/>
    <property type="match status" value="1"/>
</dbReference>
<organism evidence="5 6">
    <name type="scientific">Pythium oligandrum</name>
    <name type="common">Mycoparasitic fungus</name>
    <dbReference type="NCBI Taxonomy" id="41045"/>
    <lineage>
        <taxon>Eukaryota</taxon>
        <taxon>Sar</taxon>
        <taxon>Stramenopiles</taxon>
        <taxon>Oomycota</taxon>
        <taxon>Peronosporomycetes</taxon>
        <taxon>Pythiales</taxon>
        <taxon>Pythiaceae</taxon>
        <taxon>Pythium</taxon>
    </lineage>
</organism>
<dbReference type="PANTHER" id="PTHR14503">
    <property type="entry name" value="MITOCHONDRIAL RIBOSOMAL PROTEIN 34 FAMILY MEMBER"/>
    <property type="match status" value="1"/>
</dbReference>
<dbReference type="PANTHER" id="PTHR14503:SF4">
    <property type="entry name" value="LARGE RIBOSOMAL SUBUNIT PROTEIN BL34M"/>
    <property type="match status" value="1"/>
</dbReference>
<dbReference type="Proteomes" id="UP000794436">
    <property type="component" value="Unassembled WGS sequence"/>
</dbReference>
<dbReference type="Pfam" id="PF00468">
    <property type="entry name" value="Ribosomal_L34"/>
    <property type="match status" value="1"/>
</dbReference>
<dbReference type="FunFam" id="1.10.287.3980:FF:000001">
    <property type="entry name" value="Mitochondrial ribosomal protein L34"/>
    <property type="match status" value="1"/>
</dbReference>
<accession>A0A8K1CJA7</accession>
<name>A0A8K1CJA7_PYTOL</name>
<evidence type="ECO:0000256" key="4">
    <source>
        <dbReference type="ARBA" id="ARBA00035274"/>
    </source>
</evidence>
<evidence type="ECO:0000313" key="5">
    <source>
        <dbReference type="EMBL" id="TMW63963.1"/>
    </source>
</evidence>
<dbReference type="GO" id="GO:0005762">
    <property type="term" value="C:mitochondrial large ribosomal subunit"/>
    <property type="evidence" value="ECO:0007669"/>
    <property type="project" value="TreeGrafter"/>
</dbReference>
<gene>
    <name evidence="5" type="ORF">Poli38472_014668</name>
</gene>
<keyword evidence="6" id="KW-1185">Reference proteome</keyword>
<dbReference type="GO" id="GO:0006412">
    <property type="term" value="P:translation"/>
    <property type="evidence" value="ECO:0007669"/>
    <property type="project" value="InterPro"/>
</dbReference>
<reference evidence="5" key="1">
    <citation type="submission" date="2019-03" db="EMBL/GenBank/DDBJ databases">
        <title>Long read genome sequence of the mycoparasitic Pythium oligandrum ATCC 38472 isolated from sugarbeet rhizosphere.</title>
        <authorList>
            <person name="Gaulin E."/>
        </authorList>
    </citation>
    <scope>NUCLEOTIDE SEQUENCE</scope>
    <source>
        <strain evidence="5">ATCC 38472_TT</strain>
    </source>
</reference>
<evidence type="ECO:0000256" key="1">
    <source>
        <dbReference type="ARBA" id="ARBA00010111"/>
    </source>
</evidence>
<dbReference type="GO" id="GO:0003735">
    <property type="term" value="F:structural constituent of ribosome"/>
    <property type="evidence" value="ECO:0007669"/>
    <property type="project" value="InterPro"/>
</dbReference>
<dbReference type="InterPro" id="IPR020939">
    <property type="entry name" value="Ribosomal_bL34_CS"/>
</dbReference>
<comment type="similarity">
    <text evidence="1">Belongs to the bacterial ribosomal protein bL34 family.</text>
</comment>
<dbReference type="HAMAP" id="MF_00391">
    <property type="entry name" value="Ribosomal_bL34"/>
    <property type="match status" value="1"/>
</dbReference>
<dbReference type="NCBIfam" id="TIGR01030">
    <property type="entry name" value="rpmH_bact"/>
    <property type="match status" value="1"/>
</dbReference>
<protein>
    <recommendedName>
        <fullName evidence="4">Large ribosomal subunit protein bL34m</fullName>
    </recommendedName>
</protein>
<evidence type="ECO:0000313" key="6">
    <source>
        <dbReference type="Proteomes" id="UP000794436"/>
    </source>
</evidence>